<keyword evidence="1" id="KW-1133">Transmembrane helix</keyword>
<protein>
    <submittedName>
        <fullName evidence="3">Uncharacterized protein</fullName>
    </submittedName>
</protein>
<dbReference type="RefSeq" id="WP_047132667.1">
    <property type="nucleotide sequence ID" value="NZ_CP015114.1"/>
</dbReference>
<keyword evidence="5" id="KW-1185">Reference proteome</keyword>
<organism evidence="3 4">
    <name type="scientific">Staphylococcus condimenti</name>
    <dbReference type="NCBI Taxonomy" id="70255"/>
    <lineage>
        <taxon>Bacteria</taxon>
        <taxon>Bacillati</taxon>
        <taxon>Bacillota</taxon>
        <taxon>Bacilli</taxon>
        <taxon>Bacillales</taxon>
        <taxon>Staphylococcaceae</taxon>
        <taxon>Staphylococcus</taxon>
    </lineage>
</organism>
<evidence type="ECO:0000256" key="1">
    <source>
        <dbReference type="SAM" id="Phobius"/>
    </source>
</evidence>
<feature type="transmembrane region" description="Helical" evidence="1">
    <location>
        <begin position="129"/>
        <end position="148"/>
    </location>
</feature>
<dbReference type="EMBL" id="CP068073">
    <property type="protein sequence ID" value="QQS82768.1"/>
    <property type="molecule type" value="Genomic_DNA"/>
</dbReference>
<reference evidence="2 5" key="2">
    <citation type="submission" date="2021-01" db="EMBL/GenBank/DDBJ databases">
        <title>FDA dAtabase for Regulatory Grade micrObial Sequences (FDA-ARGOS): Supporting development and validation of Infectious Disease Dx tests.</title>
        <authorList>
            <person name="Sproer C."/>
            <person name="Gronow S."/>
            <person name="Severitt S."/>
            <person name="Schroder I."/>
            <person name="Tallon L."/>
            <person name="Sadzewicz L."/>
            <person name="Zhao X."/>
            <person name="Boylan J."/>
            <person name="Ott S."/>
            <person name="Bowen H."/>
            <person name="Vavikolanu K."/>
            <person name="Mehta A."/>
            <person name="Aluvathingal J."/>
            <person name="Nadendla S."/>
            <person name="Lowell S."/>
            <person name="Myers T."/>
            <person name="Yan Y."/>
            <person name="Sichtig H."/>
        </authorList>
    </citation>
    <scope>NUCLEOTIDE SEQUENCE [LARGE SCALE GENOMIC DNA]</scope>
    <source>
        <strain evidence="2 5">FDAARGOS_1148</strain>
    </source>
</reference>
<keyword evidence="1" id="KW-0472">Membrane</keyword>
<feature type="transmembrane region" description="Helical" evidence="1">
    <location>
        <begin position="66"/>
        <end position="85"/>
    </location>
</feature>
<dbReference type="GeneID" id="93727318"/>
<feature type="transmembrane region" description="Helical" evidence="1">
    <location>
        <begin position="18"/>
        <end position="36"/>
    </location>
</feature>
<proteinExistence type="predicted"/>
<evidence type="ECO:0000313" key="2">
    <source>
        <dbReference type="EMBL" id="QQS82768.1"/>
    </source>
</evidence>
<gene>
    <name evidence="3" type="ORF">EIG99_07085</name>
    <name evidence="2" type="ORF">I6J05_00140</name>
</gene>
<evidence type="ECO:0000313" key="5">
    <source>
        <dbReference type="Proteomes" id="UP000595942"/>
    </source>
</evidence>
<dbReference type="OrthoDB" id="2408347at2"/>
<accession>A0A143PBF7</accession>
<dbReference type="EMBL" id="RQTE01000120">
    <property type="protein sequence ID" value="RZI02116.1"/>
    <property type="molecule type" value="Genomic_DNA"/>
</dbReference>
<evidence type="ECO:0000313" key="3">
    <source>
        <dbReference type="EMBL" id="RZI02116.1"/>
    </source>
</evidence>
<dbReference type="Proteomes" id="UP000595942">
    <property type="component" value="Chromosome"/>
</dbReference>
<dbReference type="Proteomes" id="UP000293854">
    <property type="component" value="Unassembled WGS sequence"/>
</dbReference>
<reference evidence="3 4" key="1">
    <citation type="submission" date="2018-11" db="EMBL/GenBank/DDBJ databases">
        <title>Genomic profiling of Staphylococcus species from a Poultry farm system in KwaZulu-Natal, South Africa.</title>
        <authorList>
            <person name="Amoako D.G."/>
            <person name="Somboro A.M."/>
            <person name="Abia A.L.K."/>
            <person name="Bester L.A."/>
            <person name="Essack S.Y."/>
        </authorList>
    </citation>
    <scope>NUCLEOTIDE SEQUENCE [LARGE SCALE GENOMIC DNA]</scope>
    <source>
        <strain evidence="3 4">SA11</strain>
    </source>
</reference>
<feature type="transmembrane region" description="Helical" evidence="1">
    <location>
        <begin position="92"/>
        <end position="117"/>
    </location>
</feature>
<evidence type="ECO:0000313" key="4">
    <source>
        <dbReference type="Proteomes" id="UP000293854"/>
    </source>
</evidence>
<dbReference type="AlphaFoldDB" id="A0A143PBF7"/>
<dbReference type="KEGG" id="scv:A4G25_05520"/>
<keyword evidence="1" id="KW-0812">Transmembrane</keyword>
<sequence length="156" mass="17670">MPTTEQEKKLRAKKSGRFIAYSSVTLAIIYAIYLFVSLDNSVVADILTSHHIDATKNAVGNFINSYRLTGIMYLIAYMCGLIAIWNQHTYLWWFLFAVYISQAFYTAVNAGVIIQSINHVKSGFMTLPLWITIIGSLALAVYMLVISIKRKSTFNR</sequence>
<name>A0A143PBF7_9STAP</name>